<dbReference type="EMBL" id="JBGMDY010000006">
    <property type="protein sequence ID" value="KAL2332510.1"/>
    <property type="molecule type" value="Genomic_DNA"/>
</dbReference>
<evidence type="ECO:0000256" key="1">
    <source>
        <dbReference type="SAM" id="MobiDB-lite"/>
    </source>
</evidence>
<organism evidence="2 3">
    <name type="scientific">Flemingia macrophylla</name>
    <dbReference type="NCBI Taxonomy" id="520843"/>
    <lineage>
        <taxon>Eukaryota</taxon>
        <taxon>Viridiplantae</taxon>
        <taxon>Streptophyta</taxon>
        <taxon>Embryophyta</taxon>
        <taxon>Tracheophyta</taxon>
        <taxon>Spermatophyta</taxon>
        <taxon>Magnoliopsida</taxon>
        <taxon>eudicotyledons</taxon>
        <taxon>Gunneridae</taxon>
        <taxon>Pentapetalae</taxon>
        <taxon>rosids</taxon>
        <taxon>fabids</taxon>
        <taxon>Fabales</taxon>
        <taxon>Fabaceae</taxon>
        <taxon>Papilionoideae</taxon>
        <taxon>50 kb inversion clade</taxon>
        <taxon>NPAAA clade</taxon>
        <taxon>indigoferoid/millettioid clade</taxon>
        <taxon>Phaseoleae</taxon>
        <taxon>Flemingia</taxon>
    </lineage>
</organism>
<dbReference type="AlphaFoldDB" id="A0ABD1MBM2"/>
<dbReference type="Pfam" id="PF14009">
    <property type="entry name" value="PADRE"/>
    <property type="match status" value="1"/>
</dbReference>
<feature type="compositionally biased region" description="Polar residues" evidence="1">
    <location>
        <begin position="183"/>
        <end position="208"/>
    </location>
</feature>
<sequence>MPQSRWICFKKTTVPLRIVHANGHVELHLKPVTAAEIMCRHPRCYVTYPYVFKQPWAVVEPDSVLALGQKYYVVPRSTIQKLQRLSPSRSPSPGHGISVSLDYEIGNAQLSKKDKDDGELFTCCVFKNKSPAKQSKRHSKNKSKKSKTRSRARNLSLNDKDKNGGLSHESCFESMLNGGRTKANVSDMTKNTRASSSNGRLCDGNTSTRTRKQDLTGNGLRSSPKKVVWSSENWQPSLESITEE</sequence>
<gene>
    <name evidence="2" type="ORF">Fmac_020091</name>
</gene>
<proteinExistence type="predicted"/>
<keyword evidence="3" id="KW-1185">Reference proteome</keyword>
<dbReference type="Proteomes" id="UP001603857">
    <property type="component" value="Unassembled WGS sequence"/>
</dbReference>
<feature type="compositionally biased region" description="Polar residues" evidence="1">
    <location>
        <begin position="230"/>
        <end position="244"/>
    </location>
</feature>
<feature type="region of interest" description="Disordered" evidence="1">
    <location>
        <begin position="131"/>
        <end position="244"/>
    </location>
</feature>
<protein>
    <submittedName>
        <fullName evidence="2">Uncharacterized protein</fullName>
    </submittedName>
</protein>
<accession>A0ABD1MBM2</accession>
<name>A0ABD1MBM2_9FABA</name>
<feature type="compositionally biased region" description="Basic residues" evidence="1">
    <location>
        <begin position="134"/>
        <end position="152"/>
    </location>
</feature>
<comment type="caution">
    <text evidence="2">The sequence shown here is derived from an EMBL/GenBank/DDBJ whole genome shotgun (WGS) entry which is preliminary data.</text>
</comment>
<dbReference type="InterPro" id="IPR025322">
    <property type="entry name" value="PADRE_dom"/>
</dbReference>
<evidence type="ECO:0000313" key="2">
    <source>
        <dbReference type="EMBL" id="KAL2332510.1"/>
    </source>
</evidence>
<reference evidence="2 3" key="1">
    <citation type="submission" date="2024-08" db="EMBL/GenBank/DDBJ databases">
        <title>Insights into the chromosomal genome structure of Flemingia macrophylla.</title>
        <authorList>
            <person name="Ding Y."/>
            <person name="Zhao Y."/>
            <person name="Bi W."/>
            <person name="Wu M."/>
            <person name="Zhao G."/>
            <person name="Gong Y."/>
            <person name="Li W."/>
            <person name="Zhang P."/>
        </authorList>
    </citation>
    <scope>NUCLEOTIDE SEQUENCE [LARGE SCALE GENOMIC DNA]</scope>
    <source>
        <strain evidence="2">DYQJB</strain>
        <tissue evidence="2">Leaf</tissue>
    </source>
</reference>
<evidence type="ECO:0000313" key="3">
    <source>
        <dbReference type="Proteomes" id="UP001603857"/>
    </source>
</evidence>
<dbReference type="PANTHER" id="PTHR33052">
    <property type="entry name" value="DUF4228 DOMAIN PROTEIN-RELATED"/>
    <property type="match status" value="1"/>
</dbReference>